<evidence type="ECO:0000313" key="1">
    <source>
        <dbReference type="EMBL" id="GBN45662.1"/>
    </source>
</evidence>
<name>A0A4Y2P3M6_ARAVE</name>
<reference evidence="1 2" key="1">
    <citation type="journal article" date="2019" name="Sci. Rep.">
        <title>Orb-weaving spider Araneus ventricosus genome elucidates the spidroin gene catalogue.</title>
        <authorList>
            <person name="Kono N."/>
            <person name="Nakamura H."/>
            <person name="Ohtoshi R."/>
            <person name="Moran D.A.P."/>
            <person name="Shinohara A."/>
            <person name="Yoshida Y."/>
            <person name="Fujiwara M."/>
            <person name="Mori M."/>
            <person name="Tomita M."/>
            <person name="Arakawa K."/>
        </authorList>
    </citation>
    <scope>NUCLEOTIDE SEQUENCE [LARGE SCALE GENOMIC DNA]</scope>
</reference>
<accession>A0A4Y2P3M6</accession>
<dbReference type="AlphaFoldDB" id="A0A4Y2P3M6"/>
<proteinExistence type="predicted"/>
<organism evidence="1 2">
    <name type="scientific">Araneus ventricosus</name>
    <name type="common">Orbweaver spider</name>
    <name type="synonym">Epeira ventricosa</name>
    <dbReference type="NCBI Taxonomy" id="182803"/>
    <lineage>
        <taxon>Eukaryota</taxon>
        <taxon>Metazoa</taxon>
        <taxon>Ecdysozoa</taxon>
        <taxon>Arthropoda</taxon>
        <taxon>Chelicerata</taxon>
        <taxon>Arachnida</taxon>
        <taxon>Araneae</taxon>
        <taxon>Araneomorphae</taxon>
        <taxon>Entelegynae</taxon>
        <taxon>Araneoidea</taxon>
        <taxon>Araneidae</taxon>
        <taxon>Araneus</taxon>
    </lineage>
</organism>
<protein>
    <submittedName>
        <fullName evidence="1">Uncharacterized protein</fullName>
    </submittedName>
</protein>
<dbReference type="Proteomes" id="UP000499080">
    <property type="component" value="Unassembled WGS sequence"/>
</dbReference>
<sequence>MTTSFSVEGPQMASLKLDFHEHSVPHHFECIASKPVDNAPMRIGPLWSQNLILQHPSFPFGAFGQKTEIRFWKRSIPHFPFGAFGHKTEIQFWEEERPSFSIWGIRSEN</sequence>
<dbReference type="EMBL" id="BGPR01010341">
    <property type="protein sequence ID" value="GBN45662.1"/>
    <property type="molecule type" value="Genomic_DNA"/>
</dbReference>
<comment type="caution">
    <text evidence="1">The sequence shown here is derived from an EMBL/GenBank/DDBJ whole genome shotgun (WGS) entry which is preliminary data.</text>
</comment>
<evidence type="ECO:0000313" key="2">
    <source>
        <dbReference type="Proteomes" id="UP000499080"/>
    </source>
</evidence>
<keyword evidence="2" id="KW-1185">Reference proteome</keyword>
<gene>
    <name evidence="1" type="ORF">AVEN_113229_1</name>
</gene>